<keyword evidence="3" id="KW-0677">Repeat</keyword>
<sequence>MQTRLIPSLLETSDGREADRILRSCVHCGFCTATCPTYQLLGDELDGPRGRIYQIKMVLEGEPATRTTQQHLDRCLTCLNCVTTCPSGVEYQKLVEIGREQVEQRVRRPLGERLMRWGLRKVVPYPRRFGPLLRLAQAARPLVPAKLRGKVPVALSTPGPASLASNDHGRQPPRRRRPGRYTRRVLMLDNCVEPALTPATVEATVRVLDALGIEVLQPPGGGCCGAISQHLAAPEEAKGFMRRNIDAWWPMIEPDADDADADADADAGADVDAPAAEAILVTASGCGAVVKEYGWLLRDDPAYAAKAERISALACDLSELLTTEDLARLPSPSERGLPRRIAFHPPCTLQHGQGLMGRVEALLRAADFELTPVRDAHSCCGSAGTYSILQAELSERLRSDRLEALQAGEPALIATANVGCQTHLAAAAGVPVKHWIELFDPQISLASDDSHST</sequence>
<evidence type="ECO:0000256" key="2">
    <source>
        <dbReference type="ARBA" id="ARBA00022723"/>
    </source>
</evidence>
<accession>A0AAJ0U0P7</accession>
<comment type="caution">
    <text evidence="9">The sequence shown here is derived from an EMBL/GenBank/DDBJ whole genome shotgun (WGS) entry which is preliminary data.</text>
</comment>
<dbReference type="InterPro" id="IPR012257">
    <property type="entry name" value="Glc_ox_4Fe-4S"/>
</dbReference>
<protein>
    <recommendedName>
        <fullName evidence="6">Glycolate oxidase iron-sulfur subunit</fullName>
        <ecNumber evidence="6">1.1.99.14</ecNumber>
    </recommendedName>
</protein>
<evidence type="ECO:0000313" key="9">
    <source>
        <dbReference type="EMBL" id="MBK1703193.1"/>
    </source>
</evidence>
<reference evidence="9" key="1">
    <citation type="submission" date="2017-08" db="EMBL/GenBank/DDBJ databases">
        <authorList>
            <person name="Imhoff J.F."/>
            <person name="Rahn T."/>
            <person name="Kuenzel S."/>
            <person name="Neulinger S.C."/>
        </authorList>
    </citation>
    <scope>NUCLEOTIDE SEQUENCE</scope>
    <source>
        <strain evidence="9">DSM 11080</strain>
    </source>
</reference>
<dbReference type="Pfam" id="PF13183">
    <property type="entry name" value="Fer4_8"/>
    <property type="match status" value="1"/>
</dbReference>
<comment type="function">
    <text evidence="6">Component of a complex that catalyzes the oxidation of glycolate to glyoxylate.</text>
</comment>
<feature type="domain" description="4Fe-4S ferredoxin-type" evidence="8">
    <location>
        <begin position="16"/>
        <end position="47"/>
    </location>
</feature>
<dbReference type="RefSeq" id="WP_200343926.1">
    <property type="nucleotide sequence ID" value="NZ_NRSJ01000001.1"/>
</dbReference>
<keyword evidence="6" id="KW-0813">Transport</keyword>
<dbReference type="InterPro" id="IPR004017">
    <property type="entry name" value="Cys_rich_dom"/>
</dbReference>
<proteinExistence type="predicted"/>
<evidence type="ECO:0000256" key="7">
    <source>
        <dbReference type="SAM" id="MobiDB-lite"/>
    </source>
</evidence>
<dbReference type="PROSITE" id="PS51379">
    <property type="entry name" value="4FE4S_FER_2"/>
    <property type="match status" value="2"/>
</dbReference>
<evidence type="ECO:0000256" key="4">
    <source>
        <dbReference type="ARBA" id="ARBA00023004"/>
    </source>
</evidence>
<keyword evidence="5 6" id="KW-0411">Iron-sulfur</keyword>
<keyword evidence="4 6" id="KW-0408">Iron</keyword>
<feature type="compositionally biased region" description="Basic residues" evidence="7">
    <location>
        <begin position="171"/>
        <end position="180"/>
    </location>
</feature>
<dbReference type="Proteomes" id="UP001296776">
    <property type="component" value="Unassembled WGS sequence"/>
</dbReference>
<dbReference type="SUPFAM" id="SSF54862">
    <property type="entry name" value="4Fe-4S ferredoxins"/>
    <property type="match status" value="1"/>
</dbReference>
<dbReference type="PANTHER" id="PTHR32479">
    <property type="entry name" value="GLYCOLATE OXIDASE IRON-SULFUR SUBUNIT"/>
    <property type="match status" value="1"/>
</dbReference>
<dbReference type="GO" id="GO:0051539">
    <property type="term" value="F:4 iron, 4 sulfur cluster binding"/>
    <property type="evidence" value="ECO:0007669"/>
    <property type="project" value="UniProtKB-UniRule"/>
</dbReference>
<keyword evidence="10" id="KW-1185">Reference proteome</keyword>
<feature type="region of interest" description="Disordered" evidence="7">
    <location>
        <begin position="154"/>
        <end position="180"/>
    </location>
</feature>
<evidence type="ECO:0000259" key="8">
    <source>
        <dbReference type="PROSITE" id="PS51379"/>
    </source>
</evidence>
<dbReference type="PROSITE" id="PS00198">
    <property type="entry name" value="4FE4S_FER_1"/>
    <property type="match status" value="1"/>
</dbReference>
<keyword evidence="6" id="KW-0249">Electron transport</keyword>
<gene>
    <name evidence="9" type="ORF">CKO40_01155</name>
</gene>
<reference evidence="9" key="2">
    <citation type="journal article" date="2020" name="Microorganisms">
        <title>Osmotic Adaptation and Compatible Solute Biosynthesis of Phototrophic Bacteria as Revealed from Genome Analyses.</title>
        <authorList>
            <person name="Imhoff J.F."/>
            <person name="Rahn T."/>
            <person name="Kunzel S."/>
            <person name="Keller A."/>
            <person name="Neulinger S.C."/>
        </authorList>
    </citation>
    <scope>NUCLEOTIDE SEQUENCE</scope>
    <source>
        <strain evidence="9">DSM 11080</strain>
    </source>
</reference>
<organism evidence="9 10">
    <name type="scientific">Halochromatium glycolicum</name>
    <dbReference type="NCBI Taxonomy" id="85075"/>
    <lineage>
        <taxon>Bacteria</taxon>
        <taxon>Pseudomonadati</taxon>
        <taxon>Pseudomonadota</taxon>
        <taxon>Gammaproteobacteria</taxon>
        <taxon>Chromatiales</taxon>
        <taxon>Chromatiaceae</taxon>
        <taxon>Halochromatium</taxon>
    </lineage>
</organism>
<evidence type="ECO:0000256" key="3">
    <source>
        <dbReference type="ARBA" id="ARBA00022737"/>
    </source>
</evidence>
<dbReference type="InterPro" id="IPR017900">
    <property type="entry name" value="4Fe4S_Fe_S_CS"/>
</dbReference>
<comment type="catalytic activity">
    <reaction evidence="6">
        <text>(R)-lactate + A = pyruvate + AH2</text>
        <dbReference type="Rhea" id="RHEA:15089"/>
        <dbReference type="ChEBI" id="CHEBI:13193"/>
        <dbReference type="ChEBI" id="CHEBI:15361"/>
        <dbReference type="ChEBI" id="CHEBI:16004"/>
        <dbReference type="ChEBI" id="CHEBI:17499"/>
    </reaction>
</comment>
<evidence type="ECO:0000256" key="1">
    <source>
        <dbReference type="ARBA" id="ARBA00022485"/>
    </source>
</evidence>
<dbReference type="Gene3D" id="1.10.1060.10">
    <property type="entry name" value="Alpha-helical ferredoxin"/>
    <property type="match status" value="1"/>
</dbReference>
<dbReference type="PIRSF" id="PIRSF000139">
    <property type="entry name" value="Glc_ox_4Fe-4S"/>
    <property type="match status" value="1"/>
</dbReference>
<dbReference type="PANTHER" id="PTHR32479:SF17">
    <property type="entry name" value="GLYCOLATE OXIDASE IRON-SULFUR SUBUNIT"/>
    <property type="match status" value="1"/>
</dbReference>
<dbReference type="InterPro" id="IPR017896">
    <property type="entry name" value="4Fe4S_Fe-S-bd"/>
</dbReference>
<dbReference type="EC" id="1.1.99.14" evidence="6"/>
<dbReference type="AlphaFoldDB" id="A0AAJ0U0P7"/>
<keyword evidence="1 6" id="KW-0004">4Fe-4S</keyword>
<keyword evidence="2 6" id="KW-0479">Metal-binding</keyword>
<evidence type="ECO:0000256" key="6">
    <source>
        <dbReference type="PIRNR" id="PIRNR000139"/>
    </source>
</evidence>
<comment type="cofactor">
    <cofactor evidence="6">
        <name>[4Fe-4S] cluster</name>
        <dbReference type="ChEBI" id="CHEBI:49883"/>
    </cofactor>
    <text evidence="6">Binds 2 [4Fe-4S] clusters.</text>
</comment>
<dbReference type="InterPro" id="IPR009051">
    <property type="entry name" value="Helical_ferredxn"/>
</dbReference>
<evidence type="ECO:0000256" key="5">
    <source>
        <dbReference type="ARBA" id="ARBA00023014"/>
    </source>
</evidence>
<dbReference type="GO" id="GO:0019154">
    <property type="term" value="F:glycolate dehydrogenase activity"/>
    <property type="evidence" value="ECO:0007669"/>
    <property type="project" value="UniProtKB-EC"/>
</dbReference>
<dbReference type="NCBIfam" id="NF008434">
    <property type="entry name" value="PRK11274.1"/>
    <property type="match status" value="1"/>
</dbReference>
<dbReference type="Pfam" id="PF02754">
    <property type="entry name" value="CCG"/>
    <property type="match status" value="2"/>
</dbReference>
<comment type="catalytic activity">
    <reaction evidence="6">
        <text>glycolate + A = glyoxylate + AH2</text>
        <dbReference type="Rhea" id="RHEA:21264"/>
        <dbReference type="ChEBI" id="CHEBI:13193"/>
        <dbReference type="ChEBI" id="CHEBI:17499"/>
        <dbReference type="ChEBI" id="CHEBI:29805"/>
        <dbReference type="ChEBI" id="CHEBI:36655"/>
        <dbReference type="EC" id="1.1.99.14"/>
    </reaction>
</comment>
<dbReference type="GO" id="GO:0046872">
    <property type="term" value="F:metal ion binding"/>
    <property type="evidence" value="ECO:0007669"/>
    <property type="project" value="UniProtKB-UniRule"/>
</dbReference>
<name>A0AAJ0U0P7_9GAMM</name>
<dbReference type="EMBL" id="NRSJ01000001">
    <property type="protein sequence ID" value="MBK1703193.1"/>
    <property type="molecule type" value="Genomic_DNA"/>
</dbReference>
<feature type="domain" description="4Fe-4S ferredoxin-type" evidence="8">
    <location>
        <begin position="66"/>
        <end position="95"/>
    </location>
</feature>
<evidence type="ECO:0000313" key="10">
    <source>
        <dbReference type="Proteomes" id="UP001296776"/>
    </source>
</evidence>